<gene>
    <name evidence="1" type="ORF">A3C96_01360</name>
</gene>
<evidence type="ECO:0000313" key="1">
    <source>
        <dbReference type="EMBL" id="OGL73680.1"/>
    </source>
</evidence>
<name>A0A1F7U5Y7_9BACT</name>
<protein>
    <submittedName>
        <fullName evidence="1">Uncharacterized protein</fullName>
    </submittedName>
</protein>
<dbReference type="Proteomes" id="UP000177088">
    <property type="component" value="Unassembled WGS sequence"/>
</dbReference>
<sequence>MKTFLAVVGYIGLTLLAAVSGIWIVREPMSVKACAAVKRNFSPDECIKTVAVYLSKPELCERVTGTDFKFENPPKQECYTEIAARTNNVSLCAKVEGGLVSETKFTCLYRVATRNQNAAACTALPGSESRFGIEQNKETCFKAIGRTETDAAAAPPMRGRAPIVLGLGADKLDLIAYSLLGLWALWTVVGIGKKFADKKGADQKAGQ</sequence>
<evidence type="ECO:0000313" key="2">
    <source>
        <dbReference type="Proteomes" id="UP000177088"/>
    </source>
</evidence>
<comment type="caution">
    <text evidence="1">The sequence shown here is derived from an EMBL/GenBank/DDBJ whole genome shotgun (WGS) entry which is preliminary data.</text>
</comment>
<reference evidence="1 2" key="1">
    <citation type="journal article" date="2016" name="Nat. Commun.">
        <title>Thousands of microbial genomes shed light on interconnected biogeochemical processes in an aquifer system.</title>
        <authorList>
            <person name="Anantharaman K."/>
            <person name="Brown C.T."/>
            <person name="Hug L.A."/>
            <person name="Sharon I."/>
            <person name="Castelle C.J."/>
            <person name="Probst A.J."/>
            <person name="Thomas B.C."/>
            <person name="Singh A."/>
            <person name="Wilkins M.J."/>
            <person name="Karaoz U."/>
            <person name="Brodie E.L."/>
            <person name="Williams K.H."/>
            <person name="Hubbard S.S."/>
            <person name="Banfield J.F."/>
        </authorList>
    </citation>
    <scope>NUCLEOTIDE SEQUENCE [LARGE SCALE GENOMIC DNA]</scope>
</reference>
<organism evidence="1 2">
    <name type="scientific">Candidatus Uhrbacteria bacterium RIFCSPHIGHO2_02_FULL_60_10</name>
    <dbReference type="NCBI Taxonomy" id="1802392"/>
    <lineage>
        <taxon>Bacteria</taxon>
        <taxon>Candidatus Uhriibacteriota</taxon>
    </lineage>
</organism>
<proteinExistence type="predicted"/>
<accession>A0A1F7U5Y7</accession>
<dbReference type="EMBL" id="MGEA01000051">
    <property type="protein sequence ID" value="OGL73680.1"/>
    <property type="molecule type" value="Genomic_DNA"/>
</dbReference>
<dbReference type="AlphaFoldDB" id="A0A1F7U5Y7"/>